<feature type="transmembrane region" description="Helical" evidence="5">
    <location>
        <begin position="80"/>
        <end position="102"/>
    </location>
</feature>
<evidence type="ECO:0000256" key="2">
    <source>
        <dbReference type="ARBA" id="ARBA00022692"/>
    </source>
</evidence>
<feature type="transmembrane region" description="Helical" evidence="5">
    <location>
        <begin position="15"/>
        <end position="34"/>
    </location>
</feature>
<evidence type="ECO:0000256" key="3">
    <source>
        <dbReference type="ARBA" id="ARBA00022989"/>
    </source>
</evidence>
<sequence length="129" mass="14307">MSENSETSTGLSPNIAGALSYLFGFITGILFYFIEKDNEFVRYHAVQSIVVFGGLFVVYVVLGIVGTALTIGFLGSIIGLLVWLFMLVLGLLSFVLWLYLMYKAYKGEKTRLPVVSQWTDKYSGKKIAA</sequence>
<name>A0A1Y3GAD7_9EURY</name>
<keyword evidence="3 5" id="KW-1133">Transmembrane helix</keyword>
<dbReference type="Proteomes" id="UP000195137">
    <property type="component" value="Unassembled WGS sequence"/>
</dbReference>
<dbReference type="EMBL" id="MRZU01000004">
    <property type="protein sequence ID" value="OUJ18388.1"/>
    <property type="molecule type" value="Genomic_DNA"/>
</dbReference>
<dbReference type="OrthoDB" id="329551at2157"/>
<protein>
    <submittedName>
        <fullName evidence="6">Tic20 family membrane protein implicated in protein translocation</fullName>
    </submittedName>
</protein>
<evidence type="ECO:0000256" key="1">
    <source>
        <dbReference type="ARBA" id="ARBA00004141"/>
    </source>
</evidence>
<dbReference type="InterPro" id="IPR019109">
    <property type="entry name" value="MamF_MmsF"/>
</dbReference>
<evidence type="ECO:0000256" key="5">
    <source>
        <dbReference type="SAM" id="Phobius"/>
    </source>
</evidence>
<gene>
    <name evidence="6" type="ORF">AMET1_1303</name>
</gene>
<feature type="transmembrane region" description="Helical" evidence="5">
    <location>
        <begin position="46"/>
        <end position="74"/>
    </location>
</feature>
<keyword evidence="4 5" id="KW-0472">Membrane</keyword>
<dbReference type="AlphaFoldDB" id="A0A1Y3GAD7"/>
<dbReference type="RefSeq" id="WP_086637669.1">
    <property type="nucleotide sequence ID" value="NZ_MRZU01000004.1"/>
</dbReference>
<dbReference type="PANTHER" id="PTHR36460:SF1">
    <property type="entry name" value="UPF0132 DOMAIN PROTEIN (AFU_ORTHOLOGUE AFUA_3G10255)"/>
    <property type="match status" value="1"/>
</dbReference>
<evidence type="ECO:0000313" key="7">
    <source>
        <dbReference type="Proteomes" id="UP000195137"/>
    </source>
</evidence>
<reference evidence="6 7" key="1">
    <citation type="submission" date="2016-12" db="EMBL/GenBank/DDBJ databases">
        <title>Discovery of methanogenic haloarchaea.</title>
        <authorList>
            <person name="Sorokin D.Y."/>
            <person name="Makarova K.S."/>
            <person name="Abbas B."/>
            <person name="Ferrer M."/>
            <person name="Golyshin P.N."/>
        </authorList>
    </citation>
    <scope>NUCLEOTIDE SEQUENCE [LARGE SCALE GENOMIC DNA]</scope>
    <source>
        <strain evidence="6">AMET1</strain>
    </source>
</reference>
<organism evidence="6 7">
    <name type="scientific">Methanonatronarchaeum thermophilum</name>
    <dbReference type="NCBI Taxonomy" id="1927129"/>
    <lineage>
        <taxon>Archaea</taxon>
        <taxon>Methanobacteriati</taxon>
        <taxon>Methanobacteriota</taxon>
        <taxon>Methanonatronarchaeia</taxon>
        <taxon>Methanonatronarchaeales</taxon>
        <taxon>Methanonatronarchaeaceae</taxon>
        <taxon>Methanonatronarchaeum</taxon>
    </lineage>
</organism>
<keyword evidence="7" id="KW-1185">Reference proteome</keyword>
<dbReference type="GO" id="GO:0016020">
    <property type="term" value="C:membrane"/>
    <property type="evidence" value="ECO:0007669"/>
    <property type="project" value="UniProtKB-SubCell"/>
</dbReference>
<dbReference type="Pfam" id="PF09685">
    <property type="entry name" value="MamF_MmsF"/>
    <property type="match status" value="1"/>
</dbReference>
<comment type="caution">
    <text evidence="6">The sequence shown here is derived from an EMBL/GenBank/DDBJ whole genome shotgun (WGS) entry which is preliminary data.</text>
</comment>
<keyword evidence="2 5" id="KW-0812">Transmembrane</keyword>
<evidence type="ECO:0000256" key="4">
    <source>
        <dbReference type="ARBA" id="ARBA00023136"/>
    </source>
</evidence>
<evidence type="ECO:0000313" key="6">
    <source>
        <dbReference type="EMBL" id="OUJ18388.1"/>
    </source>
</evidence>
<proteinExistence type="predicted"/>
<dbReference type="PANTHER" id="PTHR36460">
    <property type="entry name" value="UPF0132 DOMAIN PROTEIN (AFU_ORTHOLOGUE AFUA_3G10255)"/>
    <property type="match status" value="1"/>
</dbReference>
<accession>A0A1Y3GAD7</accession>
<comment type="subcellular location">
    <subcellularLocation>
        <location evidence="1">Membrane</location>
        <topology evidence="1">Multi-pass membrane protein</topology>
    </subcellularLocation>
</comment>